<dbReference type="RefSeq" id="WP_307017713.1">
    <property type="nucleotide sequence ID" value="NZ_JAUSUI010000001.1"/>
</dbReference>
<dbReference type="Proteomes" id="UP001224682">
    <property type="component" value="Unassembled WGS sequence"/>
</dbReference>
<protein>
    <recommendedName>
        <fullName evidence="4">Signal recognition particle</fullName>
    </recommendedName>
</protein>
<comment type="caution">
    <text evidence="2">The sequence shown here is derived from an EMBL/GenBank/DDBJ whole genome shotgun (WGS) entry which is preliminary data.</text>
</comment>
<evidence type="ECO:0008006" key="4">
    <source>
        <dbReference type="Google" id="ProtNLM"/>
    </source>
</evidence>
<evidence type="ECO:0000256" key="1">
    <source>
        <dbReference type="SAM" id="SignalP"/>
    </source>
</evidence>
<reference evidence="2 3" key="1">
    <citation type="submission" date="2023-07" db="EMBL/GenBank/DDBJ databases">
        <title>Genomic Encyclopedia of Type Strains, Phase IV (KMG-IV): sequencing the most valuable type-strain genomes for metagenomic binning, comparative biology and taxonomic classification.</title>
        <authorList>
            <person name="Goeker M."/>
        </authorList>
    </citation>
    <scope>NUCLEOTIDE SEQUENCE [LARGE SCALE GENOMIC DNA]</scope>
    <source>
        <strain evidence="2 3">DSM 2457</strain>
    </source>
</reference>
<sequence>MMKPALLAAALCVAGPSLTSADSIDFATHLGNMLASENLCGLTYRPEAIEALIAKKVKADDIEFPTTLNLMTSGSEYRIRDLTASAKVAHCSQVRRAAKAYGFIE</sequence>
<gene>
    <name evidence="2" type="ORF">J2S75_000405</name>
</gene>
<evidence type="ECO:0000313" key="3">
    <source>
        <dbReference type="Proteomes" id="UP001224682"/>
    </source>
</evidence>
<proteinExistence type="predicted"/>
<organism evidence="2 3">
    <name type="scientific">Ancylobacter polymorphus</name>
    <dbReference type="NCBI Taxonomy" id="223390"/>
    <lineage>
        <taxon>Bacteria</taxon>
        <taxon>Pseudomonadati</taxon>
        <taxon>Pseudomonadota</taxon>
        <taxon>Alphaproteobacteria</taxon>
        <taxon>Hyphomicrobiales</taxon>
        <taxon>Xanthobacteraceae</taxon>
        <taxon>Ancylobacter</taxon>
    </lineage>
</organism>
<feature type="chain" id="PRO_5045645394" description="Signal recognition particle" evidence="1">
    <location>
        <begin position="22"/>
        <end position="105"/>
    </location>
</feature>
<feature type="signal peptide" evidence="1">
    <location>
        <begin position="1"/>
        <end position="21"/>
    </location>
</feature>
<accession>A0ABU0B6E1</accession>
<keyword evidence="3" id="KW-1185">Reference proteome</keyword>
<evidence type="ECO:0000313" key="2">
    <source>
        <dbReference type="EMBL" id="MDQ0301394.1"/>
    </source>
</evidence>
<dbReference type="EMBL" id="JAUSUI010000001">
    <property type="protein sequence ID" value="MDQ0301394.1"/>
    <property type="molecule type" value="Genomic_DNA"/>
</dbReference>
<name>A0ABU0B6E1_9HYPH</name>
<keyword evidence="1" id="KW-0732">Signal</keyword>